<dbReference type="EMBL" id="ML975323">
    <property type="protein sequence ID" value="KAF1833182.1"/>
    <property type="molecule type" value="Genomic_DNA"/>
</dbReference>
<accession>A0A6A5KDR0</accession>
<gene>
    <name evidence="1" type="ORF">BDW02DRAFT_392651</name>
</gene>
<keyword evidence="2" id="KW-1185">Reference proteome</keyword>
<sequence>MINLGAVATRMTNPDVGIACPSFHLASTGGADGDAAERINSTRHYYLELADVVKTCLGRACAWALSGANAHCLAYLMFSTGCGRLFIISWADGPWNHTVRRSDGAVLDLRARSTWACYRVRSIGAPYGPFIGLADASHLAGKSVKNTLRFRNCGSEMPPCLLASPTRRSCSADGRCFQSCVQSRINCPGCAFGEQEPKPGMSGGSEIMLNSAAILSATL</sequence>
<proteinExistence type="predicted"/>
<evidence type="ECO:0000313" key="1">
    <source>
        <dbReference type="EMBL" id="KAF1833182.1"/>
    </source>
</evidence>
<organism evidence="1 2">
    <name type="scientific">Decorospora gaudefroyi</name>
    <dbReference type="NCBI Taxonomy" id="184978"/>
    <lineage>
        <taxon>Eukaryota</taxon>
        <taxon>Fungi</taxon>
        <taxon>Dikarya</taxon>
        <taxon>Ascomycota</taxon>
        <taxon>Pezizomycotina</taxon>
        <taxon>Dothideomycetes</taxon>
        <taxon>Pleosporomycetidae</taxon>
        <taxon>Pleosporales</taxon>
        <taxon>Pleosporineae</taxon>
        <taxon>Pleosporaceae</taxon>
        <taxon>Decorospora</taxon>
    </lineage>
</organism>
<dbReference type="Proteomes" id="UP000800040">
    <property type="component" value="Unassembled WGS sequence"/>
</dbReference>
<dbReference type="AlphaFoldDB" id="A0A6A5KDR0"/>
<reference evidence="1" key="1">
    <citation type="submission" date="2020-01" db="EMBL/GenBank/DDBJ databases">
        <authorList>
            <consortium name="DOE Joint Genome Institute"/>
            <person name="Haridas S."/>
            <person name="Albert R."/>
            <person name="Binder M."/>
            <person name="Bloem J."/>
            <person name="Labutti K."/>
            <person name="Salamov A."/>
            <person name="Andreopoulos B."/>
            <person name="Baker S.E."/>
            <person name="Barry K."/>
            <person name="Bills G."/>
            <person name="Bluhm B.H."/>
            <person name="Cannon C."/>
            <person name="Castanera R."/>
            <person name="Culley D.E."/>
            <person name="Daum C."/>
            <person name="Ezra D."/>
            <person name="Gonzalez J.B."/>
            <person name="Henrissat B."/>
            <person name="Kuo A."/>
            <person name="Liang C."/>
            <person name="Lipzen A."/>
            <person name="Lutzoni F."/>
            <person name="Magnuson J."/>
            <person name="Mondo S."/>
            <person name="Nolan M."/>
            <person name="Ohm R."/>
            <person name="Pangilinan J."/>
            <person name="Park H.-J."/>
            <person name="Ramirez L."/>
            <person name="Alfaro M."/>
            <person name="Sun H."/>
            <person name="Tritt A."/>
            <person name="Yoshinaga Y."/>
            <person name="Zwiers L.-H."/>
            <person name="Turgeon B.G."/>
            <person name="Goodwin S.B."/>
            <person name="Spatafora J.W."/>
            <person name="Crous P.W."/>
            <person name="Grigoriev I.V."/>
        </authorList>
    </citation>
    <scope>NUCLEOTIDE SEQUENCE</scope>
    <source>
        <strain evidence="1">P77</strain>
    </source>
</reference>
<evidence type="ECO:0000313" key="2">
    <source>
        <dbReference type="Proteomes" id="UP000800040"/>
    </source>
</evidence>
<protein>
    <submittedName>
        <fullName evidence="1">Uncharacterized protein</fullName>
    </submittedName>
</protein>
<name>A0A6A5KDR0_9PLEO</name>